<feature type="binding site" evidence="9">
    <location>
        <position position="255"/>
    </location>
    <ligand>
        <name>[4Fe-4S] cluster</name>
        <dbReference type="ChEBI" id="CHEBI:49883"/>
        <label>1</label>
    </ligand>
</feature>
<dbReference type="GO" id="GO:0052693">
    <property type="term" value="F:epoxyqueuosine reductase activity"/>
    <property type="evidence" value="ECO:0007669"/>
    <property type="project" value="UniProtKB-EC"/>
</dbReference>
<feature type="binding site" evidence="9">
    <location>
        <position position="165"/>
    </location>
    <ligand>
        <name>cob(II)alamin</name>
        <dbReference type="ChEBI" id="CHEBI:16304"/>
    </ligand>
</feature>
<evidence type="ECO:0000256" key="4">
    <source>
        <dbReference type="ARBA" id="ARBA00022723"/>
    </source>
</evidence>
<dbReference type="Pfam" id="PF08331">
    <property type="entry name" value="QueG_DUF1730"/>
    <property type="match status" value="1"/>
</dbReference>
<keyword evidence="5 9" id="KW-0671">Queuosine biosynthesis</keyword>
<evidence type="ECO:0000313" key="12">
    <source>
        <dbReference type="EMBL" id="MCZ4279327.1"/>
    </source>
</evidence>
<evidence type="ECO:0000256" key="10">
    <source>
        <dbReference type="SAM" id="MobiDB-lite"/>
    </source>
</evidence>
<evidence type="ECO:0000256" key="7">
    <source>
        <dbReference type="ARBA" id="ARBA00023004"/>
    </source>
</evidence>
<feature type="binding site" evidence="9">
    <location>
        <begin position="248"/>
        <end position="249"/>
    </location>
    <ligand>
        <name>cob(II)alamin</name>
        <dbReference type="ChEBI" id="CHEBI:16304"/>
    </ligand>
</feature>
<dbReference type="Gene3D" id="3.30.70.20">
    <property type="match status" value="1"/>
</dbReference>
<dbReference type="NCBIfam" id="TIGR00276">
    <property type="entry name" value="tRNA epoxyqueuosine(34) reductase QueG"/>
    <property type="match status" value="1"/>
</dbReference>
<comment type="cofactor">
    <cofactor evidence="9">
        <name>cob(II)alamin</name>
        <dbReference type="ChEBI" id="CHEBI:16304"/>
    </cofactor>
</comment>
<keyword evidence="7 9" id="KW-0408">Iron</keyword>
<dbReference type="PROSITE" id="PS50077">
    <property type="entry name" value="HEAT_REPEAT"/>
    <property type="match status" value="1"/>
</dbReference>
<dbReference type="InterPro" id="IPR017900">
    <property type="entry name" value="4Fe4S_Fe_S_CS"/>
</dbReference>
<dbReference type="InterPro" id="IPR016024">
    <property type="entry name" value="ARM-type_fold"/>
</dbReference>
<dbReference type="InterPro" id="IPR017896">
    <property type="entry name" value="4Fe4S_Fe-S-bd"/>
</dbReference>
<name>A0ABT4LH49_9PROT</name>
<keyword evidence="1 9" id="KW-0004">4Fe-4S</keyword>
<comment type="similarity">
    <text evidence="9">Belongs to the QueG family.</text>
</comment>
<dbReference type="PROSITE" id="PS00198">
    <property type="entry name" value="4FE4S_FER_1"/>
    <property type="match status" value="1"/>
</dbReference>
<comment type="cofactor">
    <cofactor evidence="9">
        <name>[4Fe-4S] cluster</name>
        <dbReference type="ChEBI" id="CHEBI:49883"/>
    </cofactor>
    <text evidence="9">Binds 2 [4Fe-4S] clusters per monomer.</text>
</comment>
<comment type="pathway">
    <text evidence="9">tRNA modification; tRNA-queuosine biosynthesis.</text>
</comment>
<keyword evidence="9" id="KW-0170">Cobalt</keyword>
<gene>
    <name evidence="9 12" type="primary">queG</name>
    <name evidence="12" type="ORF">O4H49_00975</name>
</gene>
<evidence type="ECO:0000313" key="13">
    <source>
        <dbReference type="Proteomes" id="UP001069802"/>
    </source>
</evidence>
<accession>A0ABT4LH49</accession>
<dbReference type="HAMAP" id="MF_00916">
    <property type="entry name" value="QueG"/>
    <property type="match status" value="1"/>
</dbReference>
<feature type="binding site" evidence="9">
    <location>
        <position position="251"/>
    </location>
    <ligand>
        <name>[4Fe-4S] cluster</name>
        <dbReference type="ChEBI" id="CHEBI:49883"/>
        <label>2</label>
    </ligand>
</feature>
<sequence>MKKKSPPPLITDPAAAIREQALSLKFDAVGFSPAEINEQTKENLRTFLARGYHGDMGWMENRLEWRENPTAMWEDAKSIIVLGVNYGPSEPPLANLAYDERGNISVYARNRDYHDFIKKRLKALARWMVENLGCQVKVFVDTAPVLEKVAAAQSGIGWQGKNTHLVSREHGSWLFLGEIYTDLDLKPEQKEEDHCGTCNRCLTVCPTDAFPAPYVLDAKRCISYLTIEYHGHIAREFRAPMGNRIYGCDDCIAVCPWNKFAEPTSEENVYPRIELTAPRLADLAELDDAGFRQIFSGSPVKRIGRDRFIRNVLIGLGNCGDAAITPRITPLLSDPSPYVRAMAVWALGRLQDHKDFSALRHQHLSGETDPDVVEEWKNPQLPTEERLGPLG</sequence>
<evidence type="ECO:0000256" key="1">
    <source>
        <dbReference type="ARBA" id="ARBA00022485"/>
    </source>
</evidence>
<evidence type="ECO:0000259" key="11">
    <source>
        <dbReference type="PROSITE" id="PS51379"/>
    </source>
</evidence>
<dbReference type="Gene3D" id="1.25.10.10">
    <property type="entry name" value="Leucine-rich Repeat Variant"/>
    <property type="match status" value="1"/>
</dbReference>
<feature type="binding site" evidence="9">
    <location>
        <position position="201"/>
    </location>
    <ligand>
        <name>[4Fe-4S] cluster</name>
        <dbReference type="ChEBI" id="CHEBI:49883"/>
        <label>1</label>
    </ligand>
</feature>
<feature type="binding site" evidence="9">
    <location>
        <position position="198"/>
    </location>
    <ligand>
        <name>[4Fe-4S] cluster</name>
        <dbReference type="ChEBI" id="CHEBI:49883"/>
        <label>1</label>
    </ligand>
</feature>
<dbReference type="RefSeq" id="WP_269421537.1">
    <property type="nucleotide sequence ID" value="NZ_JAPWGY010000001.1"/>
</dbReference>
<evidence type="ECO:0000256" key="3">
    <source>
        <dbReference type="ARBA" id="ARBA00022694"/>
    </source>
</evidence>
<dbReference type="Proteomes" id="UP001069802">
    <property type="component" value="Unassembled WGS sequence"/>
</dbReference>
<dbReference type="EC" id="1.17.99.6" evidence="9"/>
<dbReference type="InterPro" id="IPR004453">
    <property type="entry name" value="QueG"/>
</dbReference>
<keyword evidence="3 9" id="KW-0819">tRNA processing</keyword>
<feature type="region of interest" description="Disordered" evidence="10">
    <location>
        <begin position="363"/>
        <end position="391"/>
    </location>
</feature>
<organism evidence="12 13">
    <name type="scientific">Kiloniella laminariae</name>
    <dbReference type="NCBI Taxonomy" id="454162"/>
    <lineage>
        <taxon>Bacteria</taxon>
        <taxon>Pseudomonadati</taxon>
        <taxon>Pseudomonadota</taxon>
        <taxon>Alphaproteobacteria</taxon>
        <taxon>Rhodospirillales</taxon>
        <taxon>Kiloniellaceae</taxon>
        <taxon>Kiloniella</taxon>
    </lineage>
</organism>
<keyword evidence="2 9" id="KW-0963">Cytoplasm</keyword>
<feature type="binding site" evidence="9">
    <location>
        <position position="162"/>
    </location>
    <ligand>
        <name>cob(II)alamin</name>
        <dbReference type="ChEBI" id="CHEBI:16304"/>
    </ligand>
</feature>
<keyword evidence="4 9" id="KW-0479">Metal-binding</keyword>
<keyword evidence="9" id="KW-0846">Cobalamin</keyword>
<feature type="binding site" evidence="9">
    <location>
        <position position="248"/>
    </location>
    <ligand>
        <name>[4Fe-4S] cluster</name>
        <dbReference type="ChEBI" id="CHEBI:49883"/>
        <label>2</label>
    </ligand>
</feature>
<keyword evidence="6 9" id="KW-0560">Oxidoreductase</keyword>
<comment type="function">
    <text evidence="9">Catalyzes the conversion of epoxyqueuosine (oQ) to queuosine (Q), which is a hypermodified base found in the wobble positions of tRNA(Asp), tRNA(Asn), tRNA(His) and tRNA(Tyr).</text>
</comment>
<feature type="binding site" evidence="9">
    <location>
        <position position="205"/>
    </location>
    <ligand>
        <name>[4Fe-4S] cluster</name>
        <dbReference type="ChEBI" id="CHEBI:49883"/>
        <label>2</label>
    </ligand>
</feature>
<comment type="catalytic activity">
    <reaction evidence="9">
        <text>epoxyqueuosine(34) in tRNA + AH2 = queuosine(34) in tRNA + A + H2O</text>
        <dbReference type="Rhea" id="RHEA:32159"/>
        <dbReference type="Rhea" id="RHEA-COMP:18571"/>
        <dbReference type="Rhea" id="RHEA-COMP:18582"/>
        <dbReference type="ChEBI" id="CHEBI:13193"/>
        <dbReference type="ChEBI" id="CHEBI:15377"/>
        <dbReference type="ChEBI" id="CHEBI:17499"/>
        <dbReference type="ChEBI" id="CHEBI:194431"/>
        <dbReference type="ChEBI" id="CHEBI:194443"/>
        <dbReference type="EC" id="1.17.99.6"/>
    </reaction>
</comment>
<feature type="binding site" evidence="9">
    <location>
        <position position="221"/>
    </location>
    <ligand>
        <name>[4Fe-4S] cluster</name>
        <dbReference type="ChEBI" id="CHEBI:49883"/>
        <label>2</label>
    </ligand>
</feature>
<comment type="caution">
    <text evidence="9">Lacks conserved residue(s) required for the propagation of feature annotation.</text>
</comment>
<feature type="binding site" evidence="9">
    <location>
        <position position="176"/>
    </location>
    <ligand>
        <name>cob(II)alamin</name>
        <dbReference type="ChEBI" id="CHEBI:16304"/>
    </ligand>
</feature>
<dbReference type="InterPro" id="IPR021133">
    <property type="entry name" value="HEAT_type_2"/>
</dbReference>
<dbReference type="SUPFAM" id="SSF46548">
    <property type="entry name" value="alpha-helical ferredoxin"/>
    <property type="match status" value="1"/>
</dbReference>
<keyword evidence="8 9" id="KW-0411">Iron-sulfur</keyword>
<evidence type="ECO:0000256" key="6">
    <source>
        <dbReference type="ARBA" id="ARBA00023002"/>
    </source>
</evidence>
<feature type="active site" description="Proton donor" evidence="9">
    <location>
        <position position="141"/>
    </location>
</feature>
<reference evidence="12" key="1">
    <citation type="submission" date="2022-12" db="EMBL/GenBank/DDBJ databases">
        <title>Bacterial isolates from different developmental stages of Nematostella vectensis.</title>
        <authorList>
            <person name="Fraune S."/>
        </authorList>
    </citation>
    <scope>NUCLEOTIDE SEQUENCE</scope>
    <source>
        <strain evidence="12">G21630-S1</strain>
    </source>
</reference>
<evidence type="ECO:0000256" key="8">
    <source>
        <dbReference type="ARBA" id="ARBA00023014"/>
    </source>
</evidence>
<dbReference type="InterPro" id="IPR011989">
    <property type="entry name" value="ARM-like"/>
</dbReference>
<feature type="domain" description="4Fe-4S ferredoxin-type" evidence="11">
    <location>
        <begin position="186"/>
        <end position="215"/>
    </location>
</feature>
<dbReference type="PANTHER" id="PTHR30002:SF4">
    <property type="entry name" value="EPOXYQUEUOSINE REDUCTASE"/>
    <property type="match status" value="1"/>
</dbReference>
<comment type="subcellular location">
    <subcellularLocation>
        <location evidence="9">Cytoplasm</location>
    </subcellularLocation>
</comment>
<feature type="binding site" evidence="9">
    <location>
        <position position="141"/>
    </location>
    <ligand>
        <name>cob(II)alamin</name>
        <dbReference type="ChEBI" id="CHEBI:16304"/>
    </ligand>
</feature>
<dbReference type="PANTHER" id="PTHR30002">
    <property type="entry name" value="EPOXYQUEUOSINE REDUCTASE"/>
    <property type="match status" value="1"/>
</dbReference>
<dbReference type="EMBL" id="JAPWGY010000001">
    <property type="protein sequence ID" value="MCZ4279327.1"/>
    <property type="molecule type" value="Genomic_DNA"/>
</dbReference>
<keyword evidence="13" id="KW-1185">Reference proteome</keyword>
<comment type="subunit">
    <text evidence="9">Monomer.</text>
</comment>
<evidence type="ECO:0000256" key="5">
    <source>
        <dbReference type="ARBA" id="ARBA00022785"/>
    </source>
</evidence>
<proteinExistence type="inferred from homology"/>
<feature type="binding site" evidence="9">
    <location>
        <position position="66"/>
    </location>
    <ligand>
        <name>cob(II)alamin</name>
        <dbReference type="ChEBI" id="CHEBI:16304"/>
    </ligand>
</feature>
<dbReference type="SUPFAM" id="SSF48371">
    <property type="entry name" value="ARM repeat"/>
    <property type="match status" value="1"/>
</dbReference>
<evidence type="ECO:0000256" key="2">
    <source>
        <dbReference type="ARBA" id="ARBA00022490"/>
    </source>
</evidence>
<protein>
    <recommendedName>
        <fullName evidence="9">Epoxyqueuosine reductase</fullName>
        <ecNumber evidence="9">1.17.99.6</ecNumber>
    </recommendedName>
    <alternativeName>
        <fullName evidence="9">Queuosine biosynthesis protein QueG</fullName>
    </alternativeName>
</protein>
<feature type="binding site" evidence="9">
    <location>
        <position position="223"/>
    </location>
    <ligand>
        <name>cob(II)alamin</name>
        <dbReference type="ChEBI" id="CHEBI:16304"/>
    </ligand>
</feature>
<evidence type="ECO:0000256" key="9">
    <source>
        <dbReference type="HAMAP-Rule" id="MF_00916"/>
    </source>
</evidence>
<dbReference type="PROSITE" id="PS51379">
    <property type="entry name" value="4FE4S_FER_2"/>
    <property type="match status" value="1"/>
</dbReference>
<feature type="binding site" evidence="9">
    <location>
        <position position="195"/>
    </location>
    <ligand>
        <name>[4Fe-4S] cluster</name>
        <dbReference type="ChEBI" id="CHEBI:49883"/>
        <label>1</label>
    </ligand>
</feature>
<dbReference type="Pfam" id="PF13484">
    <property type="entry name" value="Fer4_16"/>
    <property type="match status" value="1"/>
</dbReference>
<dbReference type="InterPro" id="IPR013542">
    <property type="entry name" value="QueG_DUF1730"/>
</dbReference>
<dbReference type="Pfam" id="PF13646">
    <property type="entry name" value="HEAT_2"/>
    <property type="match status" value="1"/>
</dbReference>
<comment type="caution">
    <text evidence="12">The sequence shown here is derived from an EMBL/GenBank/DDBJ whole genome shotgun (WGS) entry which is preliminary data.</text>
</comment>